<proteinExistence type="predicted"/>
<evidence type="ECO:0000313" key="2">
    <source>
        <dbReference type="Proteomes" id="UP000828251"/>
    </source>
</evidence>
<comment type="caution">
    <text evidence="1">The sequence shown here is derived from an EMBL/GenBank/DDBJ whole genome shotgun (WGS) entry which is preliminary data.</text>
</comment>
<dbReference type="EMBL" id="JAIQCV010000003">
    <property type="protein sequence ID" value="KAH1114211.1"/>
    <property type="molecule type" value="Genomic_DNA"/>
</dbReference>
<dbReference type="Proteomes" id="UP000828251">
    <property type="component" value="Unassembled WGS sequence"/>
</dbReference>
<organism evidence="1 2">
    <name type="scientific">Gossypium stocksii</name>
    <dbReference type="NCBI Taxonomy" id="47602"/>
    <lineage>
        <taxon>Eukaryota</taxon>
        <taxon>Viridiplantae</taxon>
        <taxon>Streptophyta</taxon>
        <taxon>Embryophyta</taxon>
        <taxon>Tracheophyta</taxon>
        <taxon>Spermatophyta</taxon>
        <taxon>Magnoliopsida</taxon>
        <taxon>eudicotyledons</taxon>
        <taxon>Gunneridae</taxon>
        <taxon>Pentapetalae</taxon>
        <taxon>rosids</taxon>
        <taxon>malvids</taxon>
        <taxon>Malvales</taxon>
        <taxon>Malvaceae</taxon>
        <taxon>Malvoideae</taxon>
        <taxon>Gossypium</taxon>
    </lineage>
</organism>
<dbReference type="AlphaFoldDB" id="A0A9D4AFS8"/>
<accession>A0A9D4AFS8</accession>
<reference evidence="1 2" key="1">
    <citation type="journal article" date="2021" name="Plant Biotechnol. J.">
        <title>Multi-omics assisted identification of the key and species-specific regulatory components of drought-tolerant mechanisms in Gossypium stocksii.</title>
        <authorList>
            <person name="Yu D."/>
            <person name="Ke L."/>
            <person name="Zhang D."/>
            <person name="Wu Y."/>
            <person name="Sun Y."/>
            <person name="Mei J."/>
            <person name="Sun J."/>
            <person name="Sun Y."/>
        </authorList>
    </citation>
    <scope>NUCLEOTIDE SEQUENCE [LARGE SCALE GENOMIC DNA]</scope>
    <source>
        <strain evidence="2">cv. E1</strain>
        <tissue evidence="1">Leaf</tissue>
    </source>
</reference>
<gene>
    <name evidence="1" type="ORF">J1N35_007589</name>
</gene>
<name>A0A9D4AFS8_9ROSI</name>
<protein>
    <submittedName>
        <fullName evidence="1">Uncharacterized protein</fullName>
    </submittedName>
</protein>
<evidence type="ECO:0000313" key="1">
    <source>
        <dbReference type="EMBL" id="KAH1114211.1"/>
    </source>
</evidence>
<keyword evidence="2" id="KW-1185">Reference proteome</keyword>
<sequence length="80" mass="8857">MEASDGQPDGGFGRVPIGNRLVILAPKFKQRKVLAIRDFLPRCGRVTAPSSRSSSDTQEFLVLYVIRYATVIDGFVLDML</sequence>